<organism evidence="1 2">
    <name type="scientific">Paramecium sonneborni</name>
    <dbReference type="NCBI Taxonomy" id="65129"/>
    <lineage>
        <taxon>Eukaryota</taxon>
        <taxon>Sar</taxon>
        <taxon>Alveolata</taxon>
        <taxon>Ciliophora</taxon>
        <taxon>Intramacronucleata</taxon>
        <taxon>Oligohymenophorea</taxon>
        <taxon>Peniculida</taxon>
        <taxon>Parameciidae</taxon>
        <taxon>Paramecium</taxon>
    </lineage>
</organism>
<gene>
    <name evidence="1" type="ORF">PSON_ATCC_30995.1.T0310380</name>
</gene>
<protein>
    <submittedName>
        <fullName evidence="1">Uncharacterized protein</fullName>
    </submittedName>
</protein>
<dbReference type="EMBL" id="CAJJDN010000031">
    <property type="protein sequence ID" value="CAD8074228.1"/>
    <property type="molecule type" value="Genomic_DNA"/>
</dbReference>
<comment type="caution">
    <text evidence="1">The sequence shown here is derived from an EMBL/GenBank/DDBJ whole genome shotgun (WGS) entry which is preliminary data.</text>
</comment>
<reference evidence="1" key="1">
    <citation type="submission" date="2021-01" db="EMBL/GenBank/DDBJ databases">
        <authorList>
            <consortium name="Genoscope - CEA"/>
            <person name="William W."/>
        </authorList>
    </citation>
    <scope>NUCLEOTIDE SEQUENCE</scope>
</reference>
<name>A0A8S1M098_9CILI</name>
<evidence type="ECO:0000313" key="1">
    <source>
        <dbReference type="EMBL" id="CAD8074228.1"/>
    </source>
</evidence>
<proteinExistence type="predicted"/>
<evidence type="ECO:0000313" key="2">
    <source>
        <dbReference type="Proteomes" id="UP000692954"/>
    </source>
</evidence>
<keyword evidence="2" id="KW-1185">Reference proteome</keyword>
<dbReference type="AlphaFoldDB" id="A0A8S1M098"/>
<accession>A0A8S1M098</accession>
<dbReference type="Proteomes" id="UP000692954">
    <property type="component" value="Unassembled WGS sequence"/>
</dbReference>
<sequence length="52" mass="6111">MCLYDYSMTSFNSNILASYSFIYSITDFLNQNNSQNKELLFIEQQNCVNLIN</sequence>